<feature type="transmembrane region" description="Helical" evidence="1">
    <location>
        <begin position="68"/>
        <end position="89"/>
    </location>
</feature>
<accession>A0A7C4V5C0</accession>
<dbReference type="AlphaFoldDB" id="A0A7C4V5C0"/>
<feature type="transmembrane region" description="Helical" evidence="1">
    <location>
        <begin position="146"/>
        <end position="171"/>
    </location>
</feature>
<organism evidence="2">
    <name type="scientific">Oceanithermus profundus</name>
    <dbReference type="NCBI Taxonomy" id="187137"/>
    <lineage>
        <taxon>Bacteria</taxon>
        <taxon>Thermotogati</taxon>
        <taxon>Deinococcota</taxon>
        <taxon>Deinococci</taxon>
        <taxon>Thermales</taxon>
        <taxon>Thermaceae</taxon>
        <taxon>Oceanithermus</taxon>
    </lineage>
</organism>
<feature type="transmembrane region" description="Helical" evidence="1">
    <location>
        <begin position="30"/>
        <end position="47"/>
    </location>
</feature>
<evidence type="ECO:0000256" key="1">
    <source>
        <dbReference type="SAM" id="Phobius"/>
    </source>
</evidence>
<feature type="transmembrane region" description="Helical" evidence="1">
    <location>
        <begin position="232"/>
        <end position="251"/>
    </location>
</feature>
<dbReference type="Pfam" id="PF06182">
    <property type="entry name" value="ABC2_membrane_6"/>
    <property type="match status" value="1"/>
</dbReference>
<comment type="caution">
    <text evidence="2">The sequence shown here is derived from an EMBL/GenBank/DDBJ whole genome shotgun (WGS) entry which is preliminary data.</text>
</comment>
<dbReference type="Proteomes" id="UP000885759">
    <property type="component" value="Unassembled WGS sequence"/>
</dbReference>
<sequence>MNVWNLLHPRKLGHLTSAFFAQHLQYRLEILFWLLSHAWPFFWMALWSQAAAGGSLAHPPTDYVRYFFFAWLAGVFNVTWSGYLLSYAVRSGDLSFLLLRPFPPFFDFLTEHLGTNLVQLPLAALVAAAVLVLLPETRALPPLLPFLALLVLYFAFEYVFGWLLGSLAFWFEKSENFYEFYAALRVYFGGMALPLIAMPVGVRKLLLWTPLPYYAYAPGALAAGWPLDLGRAALVLVLWTGFVGLLAGVLWRAGLRRYGAVGG</sequence>
<feature type="transmembrane region" description="Helical" evidence="1">
    <location>
        <begin position="113"/>
        <end position="134"/>
    </location>
</feature>
<feature type="transmembrane region" description="Helical" evidence="1">
    <location>
        <begin position="177"/>
        <end position="198"/>
    </location>
</feature>
<protein>
    <recommendedName>
        <fullName evidence="3">ABC transporter permease</fullName>
    </recommendedName>
</protein>
<gene>
    <name evidence="2" type="ORF">ENK37_04100</name>
</gene>
<dbReference type="EMBL" id="DRPZ01000111">
    <property type="protein sequence ID" value="HGY09225.1"/>
    <property type="molecule type" value="Genomic_DNA"/>
</dbReference>
<dbReference type="PANTHER" id="PTHR36832:SF1">
    <property type="entry name" value="SLR1174 PROTEIN"/>
    <property type="match status" value="1"/>
</dbReference>
<name>A0A7C4V5C0_9DEIN</name>
<reference evidence="2" key="1">
    <citation type="journal article" date="2020" name="mSystems">
        <title>Genome- and Community-Level Interaction Insights into Carbon Utilization and Element Cycling Functions of Hydrothermarchaeota in Hydrothermal Sediment.</title>
        <authorList>
            <person name="Zhou Z."/>
            <person name="Liu Y."/>
            <person name="Xu W."/>
            <person name="Pan J."/>
            <person name="Luo Z.H."/>
            <person name="Li M."/>
        </authorList>
    </citation>
    <scope>NUCLEOTIDE SEQUENCE [LARGE SCALE GENOMIC DNA]</scope>
    <source>
        <strain evidence="2">HyVt-570</strain>
    </source>
</reference>
<keyword evidence="1" id="KW-1133">Transmembrane helix</keyword>
<dbReference type="InterPro" id="IPR010390">
    <property type="entry name" value="ABC-2_transporter-like"/>
</dbReference>
<evidence type="ECO:0000313" key="2">
    <source>
        <dbReference type="EMBL" id="HGY09225.1"/>
    </source>
</evidence>
<proteinExistence type="predicted"/>
<evidence type="ECO:0008006" key="3">
    <source>
        <dbReference type="Google" id="ProtNLM"/>
    </source>
</evidence>
<dbReference type="PANTHER" id="PTHR36832">
    <property type="entry name" value="SLR1174 PROTEIN-RELATED"/>
    <property type="match status" value="1"/>
</dbReference>
<keyword evidence="1" id="KW-0812">Transmembrane</keyword>
<keyword evidence="1" id="KW-0472">Membrane</keyword>